<feature type="domain" description="Baseplate protein J-like barrel" evidence="1">
    <location>
        <begin position="103"/>
        <end position="180"/>
    </location>
</feature>
<evidence type="ECO:0000259" key="1">
    <source>
        <dbReference type="Pfam" id="PF04865"/>
    </source>
</evidence>
<proteinExistence type="predicted"/>
<evidence type="ECO:0000313" key="2">
    <source>
        <dbReference type="EMBL" id="CAB5151726.1"/>
    </source>
</evidence>
<dbReference type="InterPro" id="IPR006949">
    <property type="entry name" value="Barrel_Baseplate_J-like"/>
</dbReference>
<reference evidence="2" key="1">
    <citation type="submission" date="2020-05" db="EMBL/GenBank/DDBJ databases">
        <authorList>
            <person name="Chiriac C."/>
            <person name="Salcher M."/>
            <person name="Ghai R."/>
            <person name="Kavagutti S V."/>
        </authorList>
    </citation>
    <scope>NUCLEOTIDE SEQUENCE</scope>
</reference>
<accession>A0A6J7W9A0</accession>
<gene>
    <name evidence="2" type="ORF">UFOVP148_60</name>
</gene>
<sequence length="402" mass="41201">MSTNVPAITWVNGSPVLPTEPSILAGVQADINAAFGGGVNPSLQTPQGQLAQTETAIIGDKNDQIAYIANQVNPSMASGIWQDAIGEIYFIKRIPGAGTVVQATCTGAVGTVIPVGAVAQDTNGYLYNLTSAITIPAGGSVTGSFQNQTQGAIACPVGALTTIYTAIAGWDTITNATAGALGNTVESRAAFEARRSASVAGNSLNSVQSIYAAVAAVPNVIDVFVVDNPANTSVSYGATGYTLAAHSLCVSVAGGTSSDIGQAVWNKKPPGCGYNGNTSVTVYDTNYATPVPYTVTYLTPTAVPIYFKVQIQNNSFLPSNIVQLVQNAILESFNGQDGGTAVGIASTSYSGRYYANINAINPNVNVIEVYLGTTSNPSTLLVSMGIDQLPTLSAVNIAVNLV</sequence>
<dbReference type="Pfam" id="PF04865">
    <property type="entry name" value="Baseplate_J"/>
    <property type="match status" value="1"/>
</dbReference>
<protein>
    <submittedName>
        <fullName evidence="2">Baseplate protein J-like</fullName>
    </submittedName>
</protein>
<dbReference type="EMBL" id="LR798197">
    <property type="protein sequence ID" value="CAB5151726.1"/>
    <property type="molecule type" value="Genomic_DNA"/>
</dbReference>
<name>A0A6J7W9A0_9CAUD</name>
<organism evidence="2">
    <name type="scientific">uncultured Caudovirales phage</name>
    <dbReference type="NCBI Taxonomy" id="2100421"/>
    <lineage>
        <taxon>Viruses</taxon>
        <taxon>Duplodnaviria</taxon>
        <taxon>Heunggongvirae</taxon>
        <taxon>Uroviricota</taxon>
        <taxon>Caudoviricetes</taxon>
        <taxon>Peduoviridae</taxon>
        <taxon>Maltschvirus</taxon>
        <taxon>Maltschvirus maltsch</taxon>
    </lineage>
</organism>